<organism evidence="6 7">
    <name type="scientific">Amnibacterium setariae</name>
    <dbReference type="NCBI Taxonomy" id="2306585"/>
    <lineage>
        <taxon>Bacteria</taxon>
        <taxon>Bacillati</taxon>
        <taxon>Actinomycetota</taxon>
        <taxon>Actinomycetes</taxon>
        <taxon>Micrococcales</taxon>
        <taxon>Microbacteriaceae</taxon>
        <taxon>Amnibacterium</taxon>
    </lineage>
</organism>
<dbReference type="Proteomes" id="UP000265742">
    <property type="component" value="Unassembled WGS sequence"/>
</dbReference>
<evidence type="ECO:0000256" key="4">
    <source>
        <dbReference type="SAM" id="Phobius"/>
    </source>
</evidence>
<dbReference type="EMBL" id="QXTG01000001">
    <property type="protein sequence ID" value="RIX31281.1"/>
    <property type="molecule type" value="Genomic_DNA"/>
</dbReference>
<feature type="compositionally biased region" description="Basic residues" evidence="3">
    <location>
        <begin position="10"/>
        <end position="19"/>
    </location>
</feature>
<feature type="transmembrane region" description="Helical" evidence="4">
    <location>
        <begin position="246"/>
        <end position="265"/>
    </location>
</feature>
<feature type="region of interest" description="Disordered" evidence="3">
    <location>
        <begin position="1"/>
        <end position="235"/>
    </location>
</feature>
<evidence type="ECO:0000313" key="6">
    <source>
        <dbReference type="EMBL" id="RIX31281.1"/>
    </source>
</evidence>
<comment type="caution">
    <text evidence="6">The sequence shown here is derived from an EMBL/GenBank/DDBJ whole genome shotgun (WGS) entry which is preliminary data.</text>
</comment>
<evidence type="ECO:0000256" key="2">
    <source>
        <dbReference type="ARBA" id="ARBA00023157"/>
    </source>
</evidence>
<evidence type="ECO:0000256" key="3">
    <source>
        <dbReference type="SAM" id="MobiDB-lite"/>
    </source>
</evidence>
<proteinExistence type="predicted"/>
<dbReference type="CDD" id="cd00110">
    <property type="entry name" value="LamG"/>
    <property type="match status" value="1"/>
</dbReference>
<reference evidence="7" key="1">
    <citation type="submission" date="2018-09" db="EMBL/GenBank/DDBJ databases">
        <authorList>
            <person name="Kim I."/>
        </authorList>
    </citation>
    <scope>NUCLEOTIDE SEQUENCE [LARGE SCALE GENOMIC DNA]</scope>
    <source>
        <strain evidence="7">DD4a</strain>
    </source>
</reference>
<dbReference type="Pfam" id="PF13385">
    <property type="entry name" value="Laminin_G_3"/>
    <property type="match status" value="1"/>
</dbReference>
<dbReference type="OrthoDB" id="9802683at2"/>
<dbReference type="InterPro" id="IPR006558">
    <property type="entry name" value="LamG-like"/>
</dbReference>
<evidence type="ECO:0000313" key="7">
    <source>
        <dbReference type="Proteomes" id="UP000265742"/>
    </source>
</evidence>
<feature type="compositionally biased region" description="Basic residues" evidence="3">
    <location>
        <begin position="28"/>
        <end position="54"/>
    </location>
</feature>
<keyword evidence="2" id="KW-1015">Disulfide bond</keyword>
<dbReference type="Gene3D" id="2.60.120.200">
    <property type="match status" value="1"/>
</dbReference>
<dbReference type="SMART" id="SM00560">
    <property type="entry name" value="LamGL"/>
    <property type="match status" value="1"/>
</dbReference>
<dbReference type="AlphaFoldDB" id="A0A3A1U409"/>
<keyword evidence="1" id="KW-0732">Signal</keyword>
<gene>
    <name evidence="6" type="ORF">D1781_00650</name>
</gene>
<keyword evidence="4" id="KW-0472">Membrane</keyword>
<dbReference type="SUPFAM" id="SSF49899">
    <property type="entry name" value="Concanavalin A-like lectins/glucanases"/>
    <property type="match status" value="1"/>
</dbReference>
<evidence type="ECO:0000256" key="1">
    <source>
        <dbReference type="ARBA" id="ARBA00022729"/>
    </source>
</evidence>
<keyword evidence="7" id="KW-1185">Reference proteome</keyword>
<protein>
    <submittedName>
        <fullName evidence="6">LamG domain-containing protein</fullName>
    </submittedName>
</protein>
<feature type="compositionally biased region" description="Basic residues" evidence="3">
    <location>
        <begin position="167"/>
        <end position="177"/>
    </location>
</feature>
<name>A0A3A1U409_9MICO</name>
<feature type="compositionally biased region" description="Basic residues" evidence="3">
    <location>
        <begin position="75"/>
        <end position="101"/>
    </location>
</feature>
<sequence>MVRRADALHGHRGARRHARRDGPGRAAGRGRGHRLHAAGRAPHLHAPRRRRGRLRHPDEGRHQRRRRPVDDPARRRDRARGRPAAGRRLRRPRPAPARRRAPAAPAAHRADPPARPPRLGPRDRRPPRRDRRAAVAAPLRPADADRLGTGGRRRPRLRRLDGPAARAPRRRRGRGARPARDGPPRGRRPARRRGPRARPARPARAAAARPRRPGGAARARGPGRRPARRGPGGRVNRLLAAARRRAVVLTAGGAVAAIGVVAAAVPSASGAFSARVTNTQDLAATAPYFRCDDALAADRSAAFFQWALTDASASAAAADSSGNGRTGAYQGTMTADGSAPVACPRDDGGGTAWRLDGATTYALSGAQQTNPQTFSIEVAFQTTVKGGKLIGFGAKATGADSQYDRHVYLTPAGGLVLGVYSSGAKTIATTGVNYADGRWHHVAGTFSGSTGLRLYIDGALVAENAGITAAEVYTGYWRVGYDSISSSWPSPPANPWFTGRLRDAAVYTTVLTAQQVAAHAAPVR</sequence>
<dbReference type="InterPro" id="IPR013320">
    <property type="entry name" value="ConA-like_dom_sf"/>
</dbReference>
<feature type="compositionally biased region" description="Low complexity" evidence="3">
    <location>
        <begin position="202"/>
        <end position="220"/>
    </location>
</feature>
<evidence type="ECO:0000259" key="5">
    <source>
        <dbReference type="SMART" id="SM00560"/>
    </source>
</evidence>
<accession>A0A3A1U409</accession>
<dbReference type="InterPro" id="IPR001791">
    <property type="entry name" value="Laminin_G"/>
</dbReference>
<feature type="domain" description="LamG-like jellyroll fold" evidence="5">
    <location>
        <begin position="372"/>
        <end position="514"/>
    </location>
</feature>
<keyword evidence="4" id="KW-1133">Transmembrane helix</keyword>
<feature type="compositionally biased region" description="Basic residues" evidence="3">
    <location>
        <begin position="185"/>
        <end position="201"/>
    </location>
</feature>
<keyword evidence="4" id="KW-0812">Transmembrane</keyword>